<sequence length="239" mass="26327">MLTTILFIFIVLLASVLQASTGFGFSLMATPFLFLIFEPREAVQINLILSLAISCTLVPKLKNEIDFAVLKRITIGSVAGLPIGLLVYLVLNLNILKVVISIIILLSTVLLMLKLRIKQTKVRDFIVGGISGAFTVSMGIAGPPLLLYFAGTDTEKEKLRSTALAFYLFIYSISLISHVTFAGTAKVIWFSSAYAIPLIIIGLILGQFLYKRMNERLFMILIYIILLITGSQLLYNSLG</sequence>
<comment type="subcellular location">
    <subcellularLocation>
        <location evidence="1 8">Cell membrane</location>
        <topology evidence="1 8">Multi-pass membrane protein</topology>
    </subcellularLocation>
</comment>
<evidence type="ECO:0000313" key="10">
    <source>
        <dbReference type="Proteomes" id="UP000481030"/>
    </source>
</evidence>
<dbReference type="AlphaFoldDB" id="A0A6L3V2B0"/>
<accession>A0A6L3V2B0</accession>
<keyword evidence="5 8" id="KW-0812">Transmembrane</keyword>
<evidence type="ECO:0000256" key="7">
    <source>
        <dbReference type="ARBA" id="ARBA00023136"/>
    </source>
</evidence>
<evidence type="ECO:0000256" key="8">
    <source>
        <dbReference type="RuleBase" id="RU363041"/>
    </source>
</evidence>
<feature type="transmembrane region" description="Helical" evidence="8">
    <location>
        <begin position="95"/>
        <end position="113"/>
    </location>
</feature>
<evidence type="ECO:0000256" key="6">
    <source>
        <dbReference type="ARBA" id="ARBA00022989"/>
    </source>
</evidence>
<proteinExistence type="inferred from homology"/>
<organism evidence="9 10">
    <name type="scientific">Cytobacillus depressus</name>
    <dbReference type="NCBI Taxonomy" id="1602942"/>
    <lineage>
        <taxon>Bacteria</taxon>
        <taxon>Bacillati</taxon>
        <taxon>Bacillota</taxon>
        <taxon>Bacilli</taxon>
        <taxon>Bacillales</taxon>
        <taxon>Bacillaceae</taxon>
        <taxon>Cytobacillus</taxon>
    </lineage>
</organism>
<keyword evidence="6 8" id="KW-1133">Transmembrane helix</keyword>
<feature type="transmembrane region" description="Helical" evidence="8">
    <location>
        <begin position="125"/>
        <end position="150"/>
    </location>
</feature>
<dbReference type="GO" id="GO:0005886">
    <property type="term" value="C:plasma membrane"/>
    <property type="evidence" value="ECO:0007669"/>
    <property type="project" value="UniProtKB-SubCell"/>
</dbReference>
<dbReference type="OrthoDB" id="7843147at2"/>
<evidence type="ECO:0000256" key="2">
    <source>
        <dbReference type="ARBA" id="ARBA00009142"/>
    </source>
</evidence>
<keyword evidence="4 8" id="KW-1003">Cell membrane</keyword>
<dbReference type="PANTHER" id="PTHR30269">
    <property type="entry name" value="TRANSMEMBRANE PROTEIN YFCA"/>
    <property type="match status" value="1"/>
</dbReference>
<comment type="caution">
    <text evidence="9">The sequence shown here is derived from an EMBL/GenBank/DDBJ whole genome shotgun (WGS) entry which is preliminary data.</text>
</comment>
<dbReference type="Proteomes" id="UP000481030">
    <property type="component" value="Unassembled WGS sequence"/>
</dbReference>
<reference evidence="9 10" key="1">
    <citation type="journal article" date="2016" name="Antonie Van Leeuwenhoek">
        <title>Bacillus depressus sp. nov., isolated from soil of a sunflower field.</title>
        <authorList>
            <person name="Wei X."/>
            <person name="Xin D."/>
            <person name="Xin Y."/>
            <person name="Zhang H."/>
            <person name="Wang T."/>
            <person name="Zhang J."/>
        </authorList>
    </citation>
    <scope>NUCLEOTIDE SEQUENCE [LARGE SCALE GENOMIC DNA]</scope>
    <source>
        <strain evidence="9 10">BZ1</strain>
    </source>
</reference>
<feature type="transmembrane region" description="Helical" evidence="8">
    <location>
        <begin position="73"/>
        <end position="89"/>
    </location>
</feature>
<dbReference type="InterPro" id="IPR002781">
    <property type="entry name" value="TM_pro_TauE-like"/>
</dbReference>
<evidence type="ECO:0000256" key="5">
    <source>
        <dbReference type="ARBA" id="ARBA00022692"/>
    </source>
</evidence>
<name>A0A6L3V2B0_9BACI</name>
<keyword evidence="10" id="KW-1185">Reference proteome</keyword>
<keyword evidence="3" id="KW-0813">Transport</keyword>
<feature type="transmembrane region" description="Helical" evidence="8">
    <location>
        <begin position="162"/>
        <end position="181"/>
    </location>
</feature>
<evidence type="ECO:0000256" key="1">
    <source>
        <dbReference type="ARBA" id="ARBA00004651"/>
    </source>
</evidence>
<evidence type="ECO:0000313" key="9">
    <source>
        <dbReference type="EMBL" id="KAB2333120.1"/>
    </source>
</evidence>
<evidence type="ECO:0000256" key="4">
    <source>
        <dbReference type="ARBA" id="ARBA00022475"/>
    </source>
</evidence>
<feature type="transmembrane region" description="Helical" evidence="8">
    <location>
        <begin position="216"/>
        <end position="235"/>
    </location>
</feature>
<gene>
    <name evidence="9" type="ORF">F7731_16405</name>
</gene>
<dbReference type="EMBL" id="WBOS01000008">
    <property type="protein sequence ID" value="KAB2333120.1"/>
    <property type="molecule type" value="Genomic_DNA"/>
</dbReference>
<comment type="similarity">
    <text evidence="2 8">Belongs to the 4-toluene sulfonate uptake permease (TSUP) (TC 2.A.102) family.</text>
</comment>
<protein>
    <recommendedName>
        <fullName evidence="8">Probable membrane transporter protein</fullName>
    </recommendedName>
</protein>
<dbReference type="RefSeq" id="WP_151535881.1">
    <property type="nucleotide sequence ID" value="NZ_WBOS01000008.1"/>
</dbReference>
<feature type="transmembrane region" description="Helical" evidence="8">
    <location>
        <begin position="42"/>
        <end position="61"/>
    </location>
</feature>
<dbReference type="Pfam" id="PF01925">
    <property type="entry name" value="TauE"/>
    <property type="match status" value="1"/>
</dbReference>
<feature type="transmembrane region" description="Helical" evidence="8">
    <location>
        <begin position="188"/>
        <end position="210"/>
    </location>
</feature>
<dbReference type="PANTHER" id="PTHR30269:SF37">
    <property type="entry name" value="MEMBRANE TRANSPORTER PROTEIN"/>
    <property type="match status" value="1"/>
</dbReference>
<keyword evidence="7 8" id="KW-0472">Membrane</keyword>
<evidence type="ECO:0000256" key="3">
    <source>
        <dbReference type="ARBA" id="ARBA00022448"/>
    </source>
</evidence>
<dbReference type="InterPro" id="IPR052017">
    <property type="entry name" value="TSUP"/>
</dbReference>